<evidence type="ECO:0000256" key="7">
    <source>
        <dbReference type="ARBA" id="ARBA00023136"/>
    </source>
</evidence>
<feature type="transmembrane region" description="Helical" evidence="9">
    <location>
        <begin position="48"/>
        <end position="65"/>
    </location>
</feature>
<dbReference type="InterPro" id="IPR007387">
    <property type="entry name" value="TRAP_DctQ"/>
</dbReference>
<evidence type="ECO:0000256" key="8">
    <source>
        <dbReference type="ARBA" id="ARBA00038436"/>
    </source>
</evidence>
<dbReference type="AlphaFoldDB" id="A0A366Y3I7"/>
<dbReference type="EMBL" id="QOCW01000002">
    <property type="protein sequence ID" value="RBW70944.1"/>
    <property type="molecule type" value="Genomic_DNA"/>
</dbReference>
<evidence type="ECO:0000313" key="12">
    <source>
        <dbReference type="Proteomes" id="UP000253314"/>
    </source>
</evidence>
<name>A0A366Y3I7_9BACI</name>
<keyword evidence="2" id="KW-0813">Transport</keyword>
<reference evidence="11 12" key="1">
    <citation type="submission" date="2018-07" db="EMBL/GenBank/DDBJ databases">
        <title>Lottiidibacillus patelloidae gen. nov., sp. nov., isolated from the intestinal tract of a marine limpet and the reclassification of B. taeanensis BH030017T, B. algicola KMM 3737T and B. hwajinpoensis SW-72T as genus Lottiidibacillus.</title>
        <authorList>
            <person name="Liu R."/>
            <person name="Huang Z."/>
        </authorList>
    </citation>
    <scope>NUCLEOTIDE SEQUENCE [LARGE SCALE GENOMIC DNA]</scope>
    <source>
        <strain evidence="11 12">BH030017</strain>
    </source>
</reference>
<dbReference type="InterPro" id="IPR055348">
    <property type="entry name" value="DctQ"/>
</dbReference>
<dbReference type="Proteomes" id="UP000253314">
    <property type="component" value="Unassembled WGS sequence"/>
</dbReference>
<comment type="caution">
    <text evidence="11">The sequence shown here is derived from an EMBL/GenBank/DDBJ whole genome shotgun (WGS) entry which is preliminary data.</text>
</comment>
<keyword evidence="3" id="KW-1003">Cell membrane</keyword>
<evidence type="ECO:0000256" key="5">
    <source>
        <dbReference type="ARBA" id="ARBA00022692"/>
    </source>
</evidence>
<evidence type="ECO:0000256" key="2">
    <source>
        <dbReference type="ARBA" id="ARBA00022448"/>
    </source>
</evidence>
<dbReference type="PANTHER" id="PTHR35011:SF2">
    <property type="entry name" value="2,3-DIKETO-L-GULONATE TRAP TRANSPORTER SMALL PERMEASE PROTEIN YIAM"/>
    <property type="match status" value="1"/>
</dbReference>
<dbReference type="OrthoDB" id="9815614at2"/>
<gene>
    <name evidence="11" type="ORF">DS031_02820</name>
</gene>
<evidence type="ECO:0000313" key="11">
    <source>
        <dbReference type="EMBL" id="RBW70944.1"/>
    </source>
</evidence>
<keyword evidence="6 9" id="KW-1133">Transmembrane helix</keyword>
<feature type="transmembrane region" description="Helical" evidence="9">
    <location>
        <begin position="86"/>
        <end position="104"/>
    </location>
</feature>
<feature type="domain" description="Tripartite ATP-independent periplasmic transporters DctQ component" evidence="10">
    <location>
        <begin position="24"/>
        <end position="153"/>
    </location>
</feature>
<comment type="subcellular location">
    <subcellularLocation>
        <location evidence="1">Cell inner membrane</location>
        <topology evidence="1">Multi-pass membrane protein</topology>
    </subcellularLocation>
</comment>
<dbReference type="GO" id="GO:0005886">
    <property type="term" value="C:plasma membrane"/>
    <property type="evidence" value="ECO:0007669"/>
    <property type="project" value="UniProtKB-SubCell"/>
</dbReference>
<comment type="similarity">
    <text evidence="8">Belongs to the TRAP transporter small permease family.</text>
</comment>
<dbReference type="GO" id="GO:0015740">
    <property type="term" value="P:C4-dicarboxylate transport"/>
    <property type="evidence" value="ECO:0007669"/>
    <property type="project" value="TreeGrafter"/>
</dbReference>
<keyword evidence="5 9" id="KW-0812">Transmembrane</keyword>
<feature type="transmembrane region" description="Helical" evidence="9">
    <location>
        <begin position="12"/>
        <end position="36"/>
    </location>
</feature>
<evidence type="ECO:0000256" key="6">
    <source>
        <dbReference type="ARBA" id="ARBA00022989"/>
    </source>
</evidence>
<protein>
    <submittedName>
        <fullName evidence="11">TRAP transporter small permease</fullName>
    </submittedName>
</protein>
<dbReference type="RefSeq" id="WP_113804422.1">
    <property type="nucleotide sequence ID" value="NZ_QOCW01000002.1"/>
</dbReference>
<dbReference type="GO" id="GO:0022857">
    <property type="term" value="F:transmembrane transporter activity"/>
    <property type="evidence" value="ECO:0007669"/>
    <property type="project" value="TreeGrafter"/>
</dbReference>
<keyword evidence="4" id="KW-0997">Cell inner membrane</keyword>
<evidence type="ECO:0000259" key="10">
    <source>
        <dbReference type="Pfam" id="PF04290"/>
    </source>
</evidence>
<proteinExistence type="inferred from homology"/>
<keyword evidence="7 9" id="KW-0472">Membrane</keyword>
<organism evidence="11 12">
    <name type="scientific">Bacillus taeanensis</name>
    <dbReference type="NCBI Taxonomy" id="273032"/>
    <lineage>
        <taxon>Bacteria</taxon>
        <taxon>Bacillati</taxon>
        <taxon>Bacillota</taxon>
        <taxon>Bacilli</taxon>
        <taxon>Bacillales</taxon>
        <taxon>Bacillaceae</taxon>
        <taxon>Bacillus</taxon>
    </lineage>
</organism>
<sequence>MLKKSGKVFNHVLNIGIAFSLIAMAVLVFGNVVLRYAFNSGITWSEEMSRFLFVWLVFLGAIAAFKDNMHLGVDIVTNMLPEKVKKIAFVISNLLVLYVLWLLLEGSWKMTLLNMSSLAPATKIPLGFVYGIGIVASIGMGAIAIINFYKAFRGKNKSGQFSLVPDHAGEAVNEAANTHKAQNV</sequence>
<keyword evidence="12" id="KW-1185">Reference proteome</keyword>
<dbReference type="Pfam" id="PF04290">
    <property type="entry name" value="DctQ"/>
    <property type="match status" value="1"/>
</dbReference>
<accession>A0A366Y3I7</accession>
<feature type="transmembrane region" description="Helical" evidence="9">
    <location>
        <begin position="124"/>
        <end position="149"/>
    </location>
</feature>
<evidence type="ECO:0000256" key="1">
    <source>
        <dbReference type="ARBA" id="ARBA00004429"/>
    </source>
</evidence>
<evidence type="ECO:0000256" key="4">
    <source>
        <dbReference type="ARBA" id="ARBA00022519"/>
    </source>
</evidence>
<dbReference type="PANTHER" id="PTHR35011">
    <property type="entry name" value="2,3-DIKETO-L-GULONATE TRAP TRANSPORTER SMALL PERMEASE PROTEIN YIAM"/>
    <property type="match status" value="1"/>
</dbReference>
<evidence type="ECO:0000256" key="9">
    <source>
        <dbReference type="SAM" id="Phobius"/>
    </source>
</evidence>
<evidence type="ECO:0000256" key="3">
    <source>
        <dbReference type="ARBA" id="ARBA00022475"/>
    </source>
</evidence>